<gene>
    <name evidence="1" type="ORF">MGAL_10B078869</name>
</gene>
<proteinExistence type="predicted"/>
<evidence type="ECO:0000313" key="1">
    <source>
        <dbReference type="EMBL" id="VDI01859.1"/>
    </source>
</evidence>
<name>A0A8B6CAJ3_MYTGA</name>
<dbReference type="AlphaFoldDB" id="A0A8B6CAJ3"/>
<comment type="caution">
    <text evidence="1">The sequence shown here is derived from an EMBL/GenBank/DDBJ whole genome shotgun (WGS) entry which is preliminary data.</text>
</comment>
<sequence>MTTDDQKQPIHVEFLIVTDLAMAIPSADEPSTKDRMKRKRNKLYDLTNQFSVIGRKQLKNQAKNEKSRKFSKMNQQWISRKNCHLLRRRQIKKKKKQEIQKNNRKEDSIGCMHTCRENESNNVPYNGKGSRRVDFIYSHNDYENGQSFYRASSKLRNIPQNEYPFNCNISEARGYTYVTHIINDPMVSDLSLRCNRSGSILLWNEFNLGHTIPFESLAFSDSLLSYDIPSSGNTRIIHSMEITLGHTNPIPVCMLGHTRPF</sequence>
<organism evidence="1 2">
    <name type="scientific">Mytilus galloprovincialis</name>
    <name type="common">Mediterranean mussel</name>
    <dbReference type="NCBI Taxonomy" id="29158"/>
    <lineage>
        <taxon>Eukaryota</taxon>
        <taxon>Metazoa</taxon>
        <taxon>Spiralia</taxon>
        <taxon>Lophotrochozoa</taxon>
        <taxon>Mollusca</taxon>
        <taxon>Bivalvia</taxon>
        <taxon>Autobranchia</taxon>
        <taxon>Pteriomorphia</taxon>
        <taxon>Mytilida</taxon>
        <taxon>Mytiloidea</taxon>
        <taxon>Mytilidae</taxon>
        <taxon>Mytilinae</taxon>
        <taxon>Mytilus</taxon>
    </lineage>
</organism>
<keyword evidence="2" id="KW-1185">Reference proteome</keyword>
<dbReference type="Proteomes" id="UP000596742">
    <property type="component" value="Unassembled WGS sequence"/>
</dbReference>
<evidence type="ECO:0000313" key="2">
    <source>
        <dbReference type="Proteomes" id="UP000596742"/>
    </source>
</evidence>
<accession>A0A8B6CAJ3</accession>
<protein>
    <submittedName>
        <fullName evidence="1">Uncharacterized protein</fullName>
    </submittedName>
</protein>
<reference evidence="1" key="1">
    <citation type="submission" date="2018-11" db="EMBL/GenBank/DDBJ databases">
        <authorList>
            <person name="Alioto T."/>
            <person name="Alioto T."/>
        </authorList>
    </citation>
    <scope>NUCLEOTIDE SEQUENCE</scope>
</reference>
<dbReference type="EMBL" id="UYJE01001398">
    <property type="protein sequence ID" value="VDI01859.1"/>
    <property type="molecule type" value="Genomic_DNA"/>
</dbReference>